<keyword evidence="5" id="KW-1185">Reference proteome</keyword>
<dbReference type="SUPFAM" id="SSF51735">
    <property type="entry name" value="NAD(P)-binding Rossmann-fold domains"/>
    <property type="match status" value="1"/>
</dbReference>
<dbReference type="InterPro" id="IPR036291">
    <property type="entry name" value="NAD(P)-bd_dom_sf"/>
</dbReference>
<evidence type="ECO:0000259" key="2">
    <source>
        <dbReference type="Pfam" id="PF03807"/>
    </source>
</evidence>
<protein>
    <submittedName>
        <fullName evidence="4">NAD(P)-binding domain-containing protein</fullName>
    </submittedName>
</protein>
<reference evidence="4 5" key="1">
    <citation type="journal article" date="2017" name="Int. J. Syst. Evol. Microbiol.">
        <title>Gemmobacter straminiformis sp. nov., isolated from an artificial fountain.</title>
        <authorList>
            <person name="Kang J.Y."/>
            <person name="Kim M.J."/>
            <person name="Chun J."/>
            <person name="Son K.P."/>
            <person name="Jahng K.Y."/>
        </authorList>
    </citation>
    <scope>NUCLEOTIDE SEQUENCE [LARGE SCALE GENOMIC DNA]</scope>
    <source>
        <strain evidence="4 5">CAM-8</strain>
    </source>
</reference>
<evidence type="ECO:0000313" key="5">
    <source>
        <dbReference type="Proteomes" id="UP000555411"/>
    </source>
</evidence>
<dbReference type="GO" id="GO:0055129">
    <property type="term" value="P:L-proline biosynthetic process"/>
    <property type="evidence" value="ECO:0007669"/>
    <property type="project" value="TreeGrafter"/>
</dbReference>
<dbReference type="InterPro" id="IPR029036">
    <property type="entry name" value="P5CR_dimer"/>
</dbReference>
<dbReference type="AlphaFoldDB" id="A0A842I3Q9"/>
<name>A0A842I3Q9_9RHOB</name>
<dbReference type="Pfam" id="PF03807">
    <property type="entry name" value="F420_oxidored"/>
    <property type="match status" value="1"/>
</dbReference>
<dbReference type="Gene3D" id="3.40.50.720">
    <property type="entry name" value="NAD(P)-binding Rossmann-like Domain"/>
    <property type="match status" value="1"/>
</dbReference>
<dbReference type="Pfam" id="PF14748">
    <property type="entry name" value="P5CR_dimer"/>
    <property type="match status" value="1"/>
</dbReference>
<dbReference type="PANTHER" id="PTHR11645">
    <property type="entry name" value="PYRROLINE-5-CARBOXYLATE REDUCTASE"/>
    <property type="match status" value="1"/>
</dbReference>
<proteinExistence type="inferred from homology"/>
<sequence>MSETVLGFVGTGTITAAMVAGMRGGALRDWPVVLSPRGAAVAAELAARFSGVTVAASNQAVVDAADCVVLAIRPQVAEAVIAALTFRPGQRVLSLVAGLPVGRVAELARVPVASVVRAVPLPFVATGQGVTPIFPPDPAMAALFRSLGGVIEVAHLPDFDTYATGSALMGSYFGLVEAAQGWMVAQGVAAADADTYLRALFGSLGDVLRADPSALGRLREEHSTRGGLNEMAHRVLVERGGHDALAAALDAVLARLRG</sequence>
<organism evidence="4 5">
    <name type="scientific">Paragemmobacter straminiformis</name>
    <dbReference type="NCBI Taxonomy" id="2045119"/>
    <lineage>
        <taxon>Bacteria</taxon>
        <taxon>Pseudomonadati</taxon>
        <taxon>Pseudomonadota</taxon>
        <taxon>Alphaproteobacteria</taxon>
        <taxon>Rhodobacterales</taxon>
        <taxon>Paracoccaceae</taxon>
        <taxon>Paragemmobacter</taxon>
    </lineage>
</organism>
<feature type="domain" description="Pyrroline-5-carboxylate reductase catalytic N-terminal" evidence="2">
    <location>
        <begin position="6"/>
        <end position="98"/>
    </location>
</feature>
<feature type="domain" description="Pyrroline-5-carboxylate reductase dimerisation" evidence="3">
    <location>
        <begin position="171"/>
        <end position="256"/>
    </location>
</feature>
<dbReference type="PANTHER" id="PTHR11645:SF13">
    <property type="entry name" value="PYRROLINE-5-CARBOXYLATE REDUCTASE CATALYTIC N-TERMINAL DOMAIN-CONTAINING PROTEIN"/>
    <property type="match status" value="1"/>
</dbReference>
<dbReference type="RefSeq" id="WP_185795849.1">
    <property type="nucleotide sequence ID" value="NZ_JACLQD010000001.1"/>
</dbReference>
<accession>A0A842I3Q9</accession>
<dbReference type="NCBIfam" id="NF005063">
    <property type="entry name" value="PRK06476.1"/>
    <property type="match status" value="1"/>
</dbReference>
<dbReference type="InterPro" id="IPR028939">
    <property type="entry name" value="P5C_Rdtase_cat_N"/>
</dbReference>
<dbReference type="Proteomes" id="UP000555411">
    <property type="component" value="Unassembled WGS sequence"/>
</dbReference>
<evidence type="ECO:0000256" key="1">
    <source>
        <dbReference type="ARBA" id="ARBA00005525"/>
    </source>
</evidence>
<comment type="similarity">
    <text evidence="1">Belongs to the pyrroline-5-carboxylate reductase family.</text>
</comment>
<dbReference type="EMBL" id="JACLQD010000001">
    <property type="protein sequence ID" value="MBC2834231.1"/>
    <property type="molecule type" value="Genomic_DNA"/>
</dbReference>
<dbReference type="GO" id="GO:0004735">
    <property type="term" value="F:pyrroline-5-carboxylate reductase activity"/>
    <property type="evidence" value="ECO:0007669"/>
    <property type="project" value="TreeGrafter"/>
</dbReference>
<evidence type="ECO:0000259" key="3">
    <source>
        <dbReference type="Pfam" id="PF14748"/>
    </source>
</evidence>
<gene>
    <name evidence="4" type="ORF">H7F16_01845</name>
</gene>
<evidence type="ECO:0000313" key="4">
    <source>
        <dbReference type="EMBL" id="MBC2834231.1"/>
    </source>
</evidence>
<comment type="caution">
    <text evidence="4">The sequence shown here is derived from an EMBL/GenBank/DDBJ whole genome shotgun (WGS) entry which is preliminary data.</text>
</comment>